<protein>
    <submittedName>
        <fullName evidence="2">Ubiquitin carboxyl-terminal hydrolase isozyme L1</fullName>
    </submittedName>
</protein>
<proteinExistence type="predicted"/>
<dbReference type="AlphaFoldDB" id="G3IJ82"/>
<accession>G3IJ82</accession>
<reference evidence="3" key="1">
    <citation type="journal article" date="2011" name="Nat. Biotechnol.">
        <title>The genomic sequence of the Chinese hamster ovary (CHO)-K1 cell line.</title>
        <authorList>
            <person name="Xu X."/>
            <person name="Nagarajan H."/>
            <person name="Lewis N.E."/>
            <person name="Pan S."/>
            <person name="Cai Z."/>
            <person name="Liu X."/>
            <person name="Chen W."/>
            <person name="Xie M."/>
            <person name="Wang W."/>
            <person name="Hammond S."/>
            <person name="Andersen M.R."/>
            <person name="Neff N."/>
            <person name="Passarelli B."/>
            <person name="Koh W."/>
            <person name="Fan H.C."/>
            <person name="Wang J."/>
            <person name="Gui Y."/>
            <person name="Lee K.H."/>
            <person name="Betenbaugh M.J."/>
            <person name="Quake S.R."/>
            <person name="Famili I."/>
            <person name="Palsson B.O."/>
            <person name="Wang J."/>
        </authorList>
    </citation>
    <scope>NUCLEOTIDE SEQUENCE [LARGE SCALE GENOMIC DNA]</scope>
    <source>
        <strain evidence="3">CHO K1 cell line</strain>
    </source>
</reference>
<feature type="region of interest" description="Disordered" evidence="1">
    <location>
        <begin position="1"/>
        <end position="26"/>
    </location>
</feature>
<dbReference type="InParanoid" id="G3IJ82"/>
<gene>
    <name evidence="2" type="ORF">I79_023914</name>
</gene>
<dbReference type="Gene3D" id="1.10.418.80">
    <property type="entry name" value="Ubiquitin carboxyl-terminal hydrolase, domain 1"/>
    <property type="match status" value="1"/>
</dbReference>
<name>G3IJ82_CRIGR</name>
<evidence type="ECO:0000313" key="2">
    <source>
        <dbReference type="EMBL" id="EGW12950.1"/>
    </source>
</evidence>
<dbReference type="GO" id="GO:0016787">
    <property type="term" value="F:hydrolase activity"/>
    <property type="evidence" value="ECO:0007669"/>
    <property type="project" value="UniProtKB-KW"/>
</dbReference>
<sequence length="108" mass="11795">MLDTDPVRTRSGSRETVGSSGLGSRALGRPILDLTQTPLLLGSKSMQYQNNLCIWKGSGLARMEQTVGNIALIHEVADNQDKLECEDGSVLKQFLSEMENLSLEEGML</sequence>
<dbReference type="MEROPS" id="C12.001"/>
<organism evidence="2 3">
    <name type="scientific">Cricetulus griseus</name>
    <name type="common">Chinese hamster</name>
    <name type="synonym">Cricetulus barabensis griseus</name>
    <dbReference type="NCBI Taxonomy" id="10029"/>
    <lineage>
        <taxon>Eukaryota</taxon>
        <taxon>Metazoa</taxon>
        <taxon>Chordata</taxon>
        <taxon>Craniata</taxon>
        <taxon>Vertebrata</taxon>
        <taxon>Euteleostomi</taxon>
        <taxon>Mammalia</taxon>
        <taxon>Eutheria</taxon>
        <taxon>Euarchontoglires</taxon>
        <taxon>Glires</taxon>
        <taxon>Rodentia</taxon>
        <taxon>Myomorpha</taxon>
        <taxon>Muroidea</taxon>
        <taxon>Cricetidae</taxon>
        <taxon>Cricetinae</taxon>
        <taxon>Cricetulus</taxon>
    </lineage>
</organism>
<evidence type="ECO:0000313" key="3">
    <source>
        <dbReference type="Proteomes" id="UP000001075"/>
    </source>
</evidence>
<dbReference type="Proteomes" id="UP000001075">
    <property type="component" value="Unassembled WGS sequence"/>
</dbReference>
<keyword evidence="2" id="KW-0378">Hydrolase</keyword>
<evidence type="ECO:0000256" key="1">
    <source>
        <dbReference type="SAM" id="MobiDB-lite"/>
    </source>
</evidence>
<dbReference type="STRING" id="10029.G3IJ82"/>
<dbReference type="EMBL" id="JH003223">
    <property type="protein sequence ID" value="EGW12950.1"/>
    <property type="molecule type" value="Genomic_DNA"/>
</dbReference>